<feature type="region of interest" description="Disordered" evidence="1">
    <location>
        <begin position="1"/>
        <end position="36"/>
    </location>
</feature>
<reference evidence="4" key="1">
    <citation type="journal article" date="2019" name="Int. J. Syst. Evol. Microbiol.">
        <title>The Global Catalogue of Microorganisms (GCM) 10K type strain sequencing project: providing services to taxonomists for standard genome sequencing and annotation.</title>
        <authorList>
            <consortium name="The Broad Institute Genomics Platform"/>
            <consortium name="The Broad Institute Genome Sequencing Center for Infectious Disease"/>
            <person name="Wu L."/>
            <person name="Ma J."/>
        </authorList>
    </citation>
    <scope>NUCLEOTIDE SEQUENCE [LARGE SCALE GENOMIC DNA]</scope>
    <source>
        <strain evidence="4">JCM 16702</strain>
    </source>
</reference>
<proteinExistence type="predicted"/>
<feature type="transmembrane region" description="Helical" evidence="2">
    <location>
        <begin position="43"/>
        <end position="65"/>
    </location>
</feature>
<comment type="caution">
    <text evidence="3">The sequence shown here is derived from an EMBL/GenBank/DDBJ whole genome shotgun (WGS) entry which is preliminary data.</text>
</comment>
<dbReference type="Pfam" id="PF11303">
    <property type="entry name" value="DUF3105"/>
    <property type="match status" value="1"/>
</dbReference>
<dbReference type="InterPro" id="IPR021454">
    <property type="entry name" value="DUF3105"/>
</dbReference>
<name>A0ABP7X0E9_9ACTN</name>
<evidence type="ECO:0008006" key="5">
    <source>
        <dbReference type="Google" id="ProtNLM"/>
    </source>
</evidence>
<evidence type="ECO:0000256" key="2">
    <source>
        <dbReference type="SAM" id="Phobius"/>
    </source>
</evidence>
<keyword evidence="2" id="KW-0472">Membrane</keyword>
<accession>A0ABP7X0E9</accession>
<dbReference type="Proteomes" id="UP001500683">
    <property type="component" value="Unassembled WGS sequence"/>
</dbReference>
<evidence type="ECO:0000313" key="4">
    <source>
        <dbReference type="Proteomes" id="UP001500683"/>
    </source>
</evidence>
<organism evidence="3 4">
    <name type="scientific">Actinomadura miaoliensis</name>
    <dbReference type="NCBI Taxonomy" id="430685"/>
    <lineage>
        <taxon>Bacteria</taxon>
        <taxon>Bacillati</taxon>
        <taxon>Actinomycetota</taxon>
        <taxon>Actinomycetes</taxon>
        <taxon>Streptosporangiales</taxon>
        <taxon>Thermomonosporaceae</taxon>
        <taxon>Actinomadura</taxon>
    </lineage>
</organism>
<feature type="compositionally biased region" description="Low complexity" evidence="1">
    <location>
        <begin position="10"/>
        <end position="29"/>
    </location>
</feature>
<evidence type="ECO:0000256" key="1">
    <source>
        <dbReference type="SAM" id="MobiDB-lite"/>
    </source>
</evidence>
<protein>
    <recommendedName>
        <fullName evidence="5">DUF3105 domain-containing protein</fullName>
    </recommendedName>
</protein>
<evidence type="ECO:0000313" key="3">
    <source>
        <dbReference type="EMBL" id="GAA4101548.1"/>
    </source>
</evidence>
<keyword evidence="2" id="KW-1133">Transmembrane helix</keyword>
<dbReference type="RefSeq" id="WP_344957879.1">
    <property type="nucleotide sequence ID" value="NZ_BAAAZG010000062.1"/>
</dbReference>
<keyword evidence="2" id="KW-0812">Transmembrane</keyword>
<gene>
    <name evidence="3" type="ORF">GCM10022214_79150</name>
</gene>
<keyword evidence="4" id="KW-1185">Reference proteome</keyword>
<sequence>MSKSARTRARNQNQQKNQQNRNRAPQARNRNQKNVLTKREVPWGGIVFFTVIGVVAVVAIAFAFMQTREPSASEAAAISGVVQKDNLSRDHTGGAVQYDTDPPMGGAHDPVWQNCDGRVYDQPLRNENAVHSLEHGAVWITYRPGLAGDQLDRLKDKVDGTDYTLLSPYPNLDAPIVLSAWGKQLKVQDASDSRIDAFLRAYVKGPQTPEPGAACNGAKDTP</sequence>
<dbReference type="EMBL" id="BAAAZG010000062">
    <property type="protein sequence ID" value="GAA4101548.1"/>
    <property type="molecule type" value="Genomic_DNA"/>
</dbReference>